<evidence type="ECO:0000313" key="2">
    <source>
        <dbReference type="EMBL" id="MBD1362967.1"/>
    </source>
</evidence>
<proteinExistence type="predicted"/>
<reference evidence="2 3" key="1">
    <citation type="submission" date="2020-09" db="EMBL/GenBank/DDBJ databases">
        <title>Novel species of Mucilaginibacter isolated from a glacier on the Tibetan Plateau.</title>
        <authorList>
            <person name="Liu Q."/>
            <person name="Xin Y.-H."/>
        </authorList>
    </citation>
    <scope>NUCLEOTIDE SEQUENCE [LARGE SCALE GENOMIC DNA]</scope>
    <source>
        <strain evidence="2 3">ZT4R22</strain>
    </source>
</reference>
<dbReference type="RefSeq" id="WP_191187641.1">
    <property type="nucleotide sequence ID" value="NZ_JACWMY010000002.1"/>
</dbReference>
<gene>
    <name evidence="2" type="ORF">IDJ77_04015</name>
</gene>
<feature type="domain" description="DUF6922" evidence="1">
    <location>
        <begin position="29"/>
        <end position="61"/>
    </location>
</feature>
<keyword evidence="3" id="KW-1185">Reference proteome</keyword>
<dbReference type="Proteomes" id="UP000606600">
    <property type="component" value="Unassembled WGS sequence"/>
</dbReference>
<evidence type="ECO:0000259" key="1">
    <source>
        <dbReference type="Pfam" id="PF21956"/>
    </source>
</evidence>
<comment type="caution">
    <text evidence="2">The sequence shown here is derived from an EMBL/GenBank/DDBJ whole genome shotgun (WGS) entry which is preliminary data.</text>
</comment>
<organism evidence="2 3">
    <name type="scientific">Mucilaginibacter pankratovii</name>
    <dbReference type="NCBI Taxonomy" id="2772110"/>
    <lineage>
        <taxon>Bacteria</taxon>
        <taxon>Pseudomonadati</taxon>
        <taxon>Bacteroidota</taxon>
        <taxon>Sphingobacteriia</taxon>
        <taxon>Sphingobacteriales</taxon>
        <taxon>Sphingobacteriaceae</taxon>
        <taxon>Mucilaginibacter</taxon>
    </lineage>
</organism>
<evidence type="ECO:0000313" key="3">
    <source>
        <dbReference type="Proteomes" id="UP000606600"/>
    </source>
</evidence>
<dbReference type="InterPro" id="IPR053830">
    <property type="entry name" value="DUF6922"/>
</dbReference>
<sequence>MNLTSDKPQLSVQATWGFDDDFRKAVNADEFTITRAFERGTMRDVSQVLSYYGDEEVKKVIITAKSLNLRAVEAAHAILHIPMNDFLCMSTNPIVGGSNGMCIVTTEAISSVVTKTISVSRYNAIAARKKKRNKYRRQGRDFGTSAVYI</sequence>
<dbReference type="Pfam" id="PF21956">
    <property type="entry name" value="DUF6922"/>
    <property type="match status" value="1"/>
</dbReference>
<name>A0ABR7WKW5_9SPHI</name>
<dbReference type="EMBL" id="JACWMY010000002">
    <property type="protein sequence ID" value="MBD1362967.1"/>
    <property type="molecule type" value="Genomic_DNA"/>
</dbReference>
<protein>
    <recommendedName>
        <fullName evidence="1">DUF6922 domain-containing protein</fullName>
    </recommendedName>
</protein>
<accession>A0ABR7WKW5</accession>